<feature type="region of interest" description="Disordered" evidence="1">
    <location>
        <begin position="95"/>
        <end position="114"/>
    </location>
</feature>
<accession>A0A2P4Y9F5</accession>
<evidence type="ECO:0000313" key="2">
    <source>
        <dbReference type="EMBL" id="POM74443.1"/>
    </source>
</evidence>
<evidence type="ECO:0000313" key="3">
    <source>
        <dbReference type="Proteomes" id="UP000237271"/>
    </source>
</evidence>
<gene>
    <name evidence="2" type="ORF">PHPALM_8595</name>
</gene>
<reference evidence="2 3" key="1">
    <citation type="journal article" date="2017" name="Genome Biol. Evol.">
        <title>Phytophthora megakarya and P. palmivora, closely related causal agents of cacao black pod rot, underwent increases in genome sizes and gene numbers by different mechanisms.</title>
        <authorList>
            <person name="Ali S.S."/>
            <person name="Shao J."/>
            <person name="Lary D.J."/>
            <person name="Kronmiller B."/>
            <person name="Shen D."/>
            <person name="Strem M.D."/>
            <person name="Amoako-Attah I."/>
            <person name="Akrofi A.Y."/>
            <person name="Begoude B.A."/>
            <person name="Ten Hoopen G.M."/>
            <person name="Coulibaly K."/>
            <person name="Kebe B.I."/>
            <person name="Melnick R.L."/>
            <person name="Guiltinan M.J."/>
            <person name="Tyler B.M."/>
            <person name="Meinhardt L.W."/>
            <person name="Bailey B.A."/>
        </authorList>
    </citation>
    <scope>NUCLEOTIDE SEQUENCE [LARGE SCALE GENOMIC DNA]</scope>
    <source>
        <strain evidence="3">sbr112.9</strain>
    </source>
</reference>
<dbReference type="Proteomes" id="UP000237271">
    <property type="component" value="Unassembled WGS sequence"/>
</dbReference>
<comment type="caution">
    <text evidence="2">The sequence shown here is derived from an EMBL/GenBank/DDBJ whole genome shotgun (WGS) entry which is preliminary data.</text>
</comment>
<sequence length="126" mass="13468">MEDLDYRLSPALMTNAANKPWTTYDPIIVSDPGLQLLSHSQFGASFPAAMSSGTRFTLSTGTSQIAIGLGRHASQGSGAHRSDLVGQEVPSYAYEFEAPSQHHTPGPSTLGQGFVGSIQQDEARRF</sequence>
<feature type="compositionally biased region" description="Polar residues" evidence="1">
    <location>
        <begin position="101"/>
        <end position="111"/>
    </location>
</feature>
<dbReference type="EMBL" id="NCKW01004868">
    <property type="protein sequence ID" value="POM74443.1"/>
    <property type="molecule type" value="Genomic_DNA"/>
</dbReference>
<evidence type="ECO:0000256" key="1">
    <source>
        <dbReference type="SAM" id="MobiDB-lite"/>
    </source>
</evidence>
<organism evidence="2 3">
    <name type="scientific">Phytophthora palmivora</name>
    <dbReference type="NCBI Taxonomy" id="4796"/>
    <lineage>
        <taxon>Eukaryota</taxon>
        <taxon>Sar</taxon>
        <taxon>Stramenopiles</taxon>
        <taxon>Oomycota</taxon>
        <taxon>Peronosporomycetes</taxon>
        <taxon>Peronosporales</taxon>
        <taxon>Peronosporaceae</taxon>
        <taxon>Phytophthora</taxon>
    </lineage>
</organism>
<keyword evidence="3" id="KW-1185">Reference proteome</keyword>
<name>A0A2P4Y9F5_9STRA</name>
<dbReference type="AlphaFoldDB" id="A0A2P4Y9F5"/>
<proteinExistence type="predicted"/>
<protein>
    <submittedName>
        <fullName evidence="2">Uncharacterized protein</fullName>
    </submittedName>
</protein>